<protein>
    <submittedName>
        <fullName evidence="3">Retrovirus-related Pol polyprotein from transposon TNT 1-94</fullName>
    </submittedName>
</protein>
<evidence type="ECO:0000313" key="3">
    <source>
        <dbReference type="EMBL" id="RVX01268.1"/>
    </source>
</evidence>
<organism evidence="3 4">
    <name type="scientific">Vitis vinifera</name>
    <name type="common">Grape</name>
    <dbReference type="NCBI Taxonomy" id="29760"/>
    <lineage>
        <taxon>Eukaryota</taxon>
        <taxon>Viridiplantae</taxon>
        <taxon>Streptophyta</taxon>
        <taxon>Embryophyta</taxon>
        <taxon>Tracheophyta</taxon>
        <taxon>Spermatophyta</taxon>
        <taxon>Magnoliopsida</taxon>
        <taxon>eudicotyledons</taxon>
        <taxon>Gunneridae</taxon>
        <taxon>Pentapetalae</taxon>
        <taxon>rosids</taxon>
        <taxon>Vitales</taxon>
        <taxon>Vitaceae</taxon>
        <taxon>Viteae</taxon>
        <taxon>Vitis</taxon>
    </lineage>
</organism>
<name>A0A438IX42_VITVI</name>
<sequence>MPTLPSETTSPVPAETTISNPTKSAVAPSLSALKPWTELCVYTWRQSCEQVQFPSIPACQDLEPEMGSFFPLAMAVPEWRKAVEEEMEALRKNGRWKTIDLLKGEMAVGWKWVFIVKYNSDGSIERSKARLVAKGFTQTYDIDYQETFALVEKLNLIQVLSLVANIDWPLMQLDIKNAFLNGDLEEEVYMDAPSEEALNEMEKLKSTLAQEFKIKDLGNLMFFLGMGIAITHSGQISLAISQSDHLSLSLSLIPVISPCSQSQGRKRFPDSRIVVRKHSPRATFPANFPATVFFYTTRSAWRRSPICPKAPELETHPRAAHARFSGRRLHLTRRRVRAREPLSGDALPPPGSPDADQPPFLPVCAIRALHVPLLGFFCFRGPSDQIFRRPPAIFSQLQSLHVP</sequence>
<dbReference type="Proteomes" id="UP000288805">
    <property type="component" value="Unassembled WGS sequence"/>
</dbReference>
<evidence type="ECO:0000259" key="2">
    <source>
        <dbReference type="Pfam" id="PF07727"/>
    </source>
</evidence>
<dbReference type="SUPFAM" id="SSF56672">
    <property type="entry name" value="DNA/RNA polymerases"/>
    <property type="match status" value="1"/>
</dbReference>
<reference evidence="3 4" key="1">
    <citation type="journal article" date="2018" name="PLoS Genet.">
        <title>Population sequencing reveals clonal diversity and ancestral inbreeding in the grapevine cultivar Chardonnay.</title>
        <authorList>
            <person name="Roach M.J."/>
            <person name="Johnson D.L."/>
            <person name="Bohlmann J."/>
            <person name="van Vuuren H.J."/>
            <person name="Jones S.J."/>
            <person name="Pretorius I.S."/>
            <person name="Schmidt S.A."/>
            <person name="Borneman A.R."/>
        </authorList>
    </citation>
    <scope>NUCLEOTIDE SEQUENCE [LARGE SCALE GENOMIC DNA]</scope>
    <source>
        <strain evidence="4">cv. Chardonnay</strain>
        <tissue evidence="3">Leaf</tissue>
    </source>
</reference>
<proteinExistence type="predicted"/>
<comment type="caution">
    <text evidence="3">The sequence shown here is derived from an EMBL/GenBank/DDBJ whole genome shotgun (WGS) entry which is preliminary data.</text>
</comment>
<feature type="domain" description="Reverse transcriptase Ty1/copia-type" evidence="2">
    <location>
        <begin position="95"/>
        <end position="198"/>
    </location>
</feature>
<dbReference type="InterPro" id="IPR013103">
    <property type="entry name" value="RVT_2"/>
</dbReference>
<dbReference type="EMBL" id="QGNW01000076">
    <property type="protein sequence ID" value="RVX01268.1"/>
    <property type="molecule type" value="Genomic_DNA"/>
</dbReference>
<dbReference type="Pfam" id="PF07727">
    <property type="entry name" value="RVT_2"/>
    <property type="match status" value="1"/>
</dbReference>
<evidence type="ECO:0000313" key="4">
    <source>
        <dbReference type="Proteomes" id="UP000288805"/>
    </source>
</evidence>
<accession>A0A438IX42</accession>
<gene>
    <name evidence="3" type="primary">POLX_3681</name>
    <name evidence="3" type="ORF">CK203_031366</name>
</gene>
<feature type="region of interest" description="Disordered" evidence="1">
    <location>
        <begin position="1"/>
        <end position="22"/>
    </location>
</feature>
<dbReference type="InterPro" id="IPR043502">
    <property type="entry name" value="DNA/RNA_pol_sf"/>
</dbReference>
<evidence type="ECO:0000256" key="1">
    <source>
        <dbReference type="SAM" id="MobiDB-lite"/>
    </source>
</evidence>
<dbReference type="AlphaFoldDB" id="A0A438IX42"/>